<evidence type="ECO:0000313" key="6">
    <source>
        <dbReference type="EMBL" id="WNC14202.1"/>
    </source>
</evidence>
<name>A0ABY9T5I6_BREBE</name>
<dbReference type="Gene3D" id="1.10.4030.10">
    <property type="entry name" value="Porin chaperone SurA, peptide-binding domain"/>
    <property type="match status" value="1"/>
</dbReference>
<proteinExistence type="predicted"/>
<evidence type="ECO:0000256" key="2">
    <source>
        <dbReference type="ARBA" id="ARBA00013194"/>
    </source>
</evidence>
<keyword evidence="7" id="KW-1185">Reference proteome</keyword>
<dbReference type="RefSeq" id="WP_310766146.1">
    <property type="nucleotide sequence ID" value="NZ_CP134050.1"/>
</dbReference>
<organism evidence="6 7">
    <name type="scientific">Brevibacillus brevis</name>
    <name type="common">Bacillus brevis</name>
    <dbReference type="NCBI Taxonomy" id="1393"/>
    <lineage>
        <taxon>Bacteria</taxon>
        <taxon>Bacillati</taxon>
        <taxon>Bacillota</taxon>
        <taxon>Bacilli</taxon>
        <taxon>Bacillales</taxon>
        <taxon>Paenibacillaceae</taxon>
        <taxon>Brevibacillus</taxon>
    </lineage>
</organism>
<sequence>MKKFDVSILSASILLVGLAVLGVYQASEQERDPALVKAGDTSITQYQLYDEMKSLYGKQMLNELVAQSLIKQEAKLQNITVSKEDVDKEINGMKQQIGSEEAFKNYLDSMGMNEEKLRNQLQLLMTRDKLLDKAFPVTEEQIQQYYNANKDQMGSPAPELDKVRDQIKNVLVESNRSENYGKWMESLEKNHKVEWYDPSFAESAAESAADSAQTQTEAPIK</sequence>
<evidence type="ECO:0000313" key="7">
    <source>
        <dbReference type="Proteomes" id="UP001256827"/>
    </source>
</evidence>
<evidence type="ECO:0000256" key="5">
    <source>
        <dbReference type="ARBA" id="ARBA00023235"/>
    </source>
</evidence>
<comment type="catalytic activity">
    <reaction evidence="1">
        <text>[protein]-peptidylproline (omega=180) = [protein]-peptidylproline (omega=0)</text>
        <dbReference type="Rhea" id="RHEA:16237"/>
        <dbReference type="Rhea" id="RHEA-COMP:10747"/>
        <dbReference type="Rhea" id="RHEA-COMP:10748"/>
        <dbReference type="ChEBI" id="CHEBI:83833"/>
        <dbReference type="ChEBI" id="CHEBI:83834"/>
        <dbReference type="EC" id="5.2.1.8"/>
    </reaction>
</comment>
<evidence type="ECO:0000256" key="3">
    <source>
        <dbReference type="ARBA" id="ARBA00022729"/>
    </source>
</evidence>
<dbReference type="Proteomes" id="UP001256827">
    <property type="component" value="Chromosome"/>
</dbReference>
<accession>A0ABY9T5I6</accession>
<keyword evidence="4" id="KW-0697">Rotamase</keyword>
<dbReference type="InterPro" id="IPR027304">
    <property type="entry name" value="Trigger_fact/SurA_dom_sf"/>
</dbReference>
<keyword evidence="3" id="KW-0732">Signal</keyword>
<evidence type="ECO:0000256" key="1">
    <source>
        <dbReference type="ARBA" id="ARBA00000971"/>
    </source>
</evidence>
<dbReference type="InterPro" id="IPR050245">
    <property type="entry name" value="PrsA_foldase"/>
</dbReference>
<dbReference type="EC" id="5.2.1.8" evidence="2"/>
<reference evidence="6 7" key="1">
    <citation type="submission" date="2023-09" db="EMBL/GenBank/DDBJ databases">
        <title>Complete Genome and Methylome dissection of Bacillus brevis NEB573 original source of BbsI restriction endonuclease.</title>
        <authorList>
            <person name="Fomenkov A."/>
            <person name="Roberts R.D."/>
        </authorList>
    </citation>
    <scope>NUCLEOTIDE SEQUENCE [LARGE SCALE GENOMIC DNA]</scope>
    <source>
        <strain evidence="6 7">NEB573</strain>
    </source>
</reference>
<keyword evidence="5" id="KW-0413">Isomerase</keyword>
<gene>
    <name evidence="6" type="ORF">RGB73_26570</name>
</gene>
<dbReference type="Pfam" id="PF13624">
    <property type="entry name" value="SurA_N_3"/>
    <property type="match status" value="1"/>
</dbReference>
<dbReference type="SUPFAM" id="SSF109998">
    <property type="entry name" value="Triger factor/SurA peptide-binding domain-like"/>
    <property type="match status" value="1"/>
</dbReference>
<dbReference type="PANTHER" id="PTHR47245:SF1">
    <property type="entry name" value="FOLDASE PROTEIN PRSA"/>
    <property type="match status" value="1"/>
</dbReference>
<dbReference type="EMBL" id="CP134050">
    <property type="protein sequence ID" value="WNC14202.1"/>
    <property type="molecule type" value="Genomic_DNA"/>
</dbReference>
<dbReference type="PANTHER" id="PTHR47245">
    <property type="entry name" value="PEPTIDYLPROLYL ISOMERASE"/>
    <property type="match status" value="1"/>
</dbReference>
<evidence type="ECO:0000256" key="4">
    <source>
        <dbReference type="ARBA" id="ARBA00023110"/>
    </source>
</evidence>
<protein>
    <recommendedName>
        <fullName evidence="2">peptidylprolyl isomerase</fullName>
        <ecNumber evidence="2">5.2.1.8</ecNumber>
    </recommendedName>
</protein>